<gene>
    <name evidence="1" type="ORF">A3864_04040</name>
</gene>
<organism evidence="1 2">
    <name type="scientific">Priestia endophytica</name>
    <dbReference type="NCBI Taxonomy" id="135735"/>
    <lineage>
        <taxon>Bacteria</taxon>
        <taxon>Bacillati</taxon>
        <taxon>Bacillota</taxon>
        <taxon>Bacilli</taxon>
        <taxon>Bacillales</taxon>
        <taxon>Bacillaceae</taxon>
        <taxon>Priestia</taxon>
    </lineage>
</organism>
<comment type="caution">
    <text evidence="1">The sequence shown here is derived from an EMBL/GenBank/DDBJ whole genome shotgun (WGS) entry which is preliminary data.</text>
</comment>
<dbReference type="AlphaFoldDB" id="A0AAX1QGK0"/>
<dbReference type="EMBL" id="LVYK01000008">
    <property type="protein sequence ID" value="RAS80700.1"/>
    <property type="molecule type" value="Genomic_DNA"/>
</dbReference>
<reference evidence="1 2" key="1">
    <citation type="submission" date="2016-03" db="EMBL/GenBank/DDBJ databases">
        <title>Comparison of Bacillus endophyticus and B. anthracis characteristics using whole genome sequence analysis and microbiological techniques.</title>
        <authorList>
            <person name="Lekota K.E."/>
            <person name="Mafofo J."/>
            <person name="Rees J."/>
            <person name="Muchadeyi F.C."/>
            <person name="Madoroba E."/>
            <person name="Van Heerden H."/>
        </authorList>
    </citation>
    <scope>NUCLEOTIDE SEQUENCE [LARGE SCALE GENOMIC DNA]</scope>
    <source>
        <strain evidence="1 2">3631_10C</strain>
        <plasmid evidence="1">pBEH3</plasmid>
    </source>
</reference>
<geneLocation type="plasmid" evidence="1">
    <name>pBEH3</name>
</geneLocation>
<keyword evidence="1" id="KW-0614">Plasmid</keyword>
<sequence>MNKLCLFLPTGEGAPSKFEGVGGVLKGSNGLPLVVVWGRHPKVFFMREHEYGYAVQASQSTHFWNKSIVCYTLHGSVPNKGRSLSIILGMSKTFFEH</sequence>
<dbReference type="Proteomes" id="UP000250174">
    <property type="component" value="Unassembled WGS sequence"/>
</dbReference>
<protein>
    <submittedName>
        <fullName evidence="1">Uncharacterized protein</fullName>
    </submittedName>
</protein>
<evidence type="ECO:0000313" key="1">
    <source>
        <dbReference type="EMBL" id="RAS80700.1"/>
    </source>
</evidence>
<name>A0AAX1QGK0_9BACI</name>
<proteinExistence type="predicted"/>
<accession>A0AAX1QGK0</accession>
<evidence type="ECO:0000313" key="2">
    <source>
        <dbReference type="Proteomes" id="UP000250174"/>
    </source>
</evidence>